<accession>H6QDR6</accession>
<organism evidence="1 2">
    <name type="scientific">Pyrobaculum oguniense (strain DSM 13380 / JCM 10595 / TE7)</name>
    <dbReference type="NCBI Taxonomy" id="698757"/>
    <lineage>
        <taxon>Archaea</taxon>
        <taxon>Thermoproteota</taxon>
        <taxon>Thermoprotei</taxon>
        <taxon>Thermoproteales</taxon>
        <taxon>Thermoproteaceae</taxon>
        <taxon>Pyrobaculum</taxon>
    </lineage>
</organism>
<gene>
    <name evidence="1" type="ordered locus">Pogu_2511</name>
</gene>
<evidence type="ECO:0000313" key="1">
    <source>
        <dbReference type="EMBL" id="AFA40538.1"/>
    </source>
</evidence>
<dbReference type="HOGENOM" id="CLU_2802435_0_0_2"/>
<dbReference type="Proteomes" id="UP000009062">
    <property type="component" value="Chromosome"/>
</dbReference>
<name>H6QDR6_PYROT</name>
<evidence type="ECO:0000313" key="2">
    <source>
        <dbReference type="Proteomes" id="UP000009062"/>
    </source>
</evidence>
<dbReference type="STRING" id="698757.Pogu_2511"/>
<reference evidence="1 2" key="1">
    <citation type="journal article" date="2012" name="Stand. Genomic Sci.">
        <title>Complete genome sequence of Pyrobaculum oguniense.</title>
        <authorList>
            <person name="Bernick D.L."/>
            <person name="Karplus K."/>
            <person name="Lui L.M."/>
            <person name="Coker J.K."/>
            <person name="Murphy J.N."/>
            <person name="Chan P.P."/>
            <person name="Cozen A.E."/>
            <person name="Lowe T.M."/>
        </authorList>
    </citation>
    <scope>NUCLEOTIDE SEQUENCE [LARGE SCALE GENOMIC DNA]</scope>
    <source>
        <strain evidence="1 2">TE7</strain>
    </source>
</reference>
<dbReference type="EMBL" id="CP003316">
    <property type="protein sequence ID" value="AFA40538.1"/>
    <property type="molecule type" value="Genomic_DNA"/>
</dbReference>
<dbReference type="AlphaFoldDB" id="H6QDR6"/>
<keyword evidence="2" id="KW-1185">Reference proteome</keyword>
<dbReference type="KEGG" id="pog:Pogu_2511"/>
<proteinExistence type="predicted"/>
<dbReference type="eggNOG" id="arCOG00704">
    <property type="taxonomic scope" value="Archaea"/>
</dbReference>
<protein>
    <submittedName>
        <fullName evidence="1">Uncharacterized protein</fullName>
    </submittedName>
</protein>
<sequence>MRIKPILTALVITVVILYAQSPKTTGTNPAIFDTNTPVVAKLVVSDLNSFASQWKVAPTVRLVKIAI</sequence>